<reference evidence="1 2" key="1">
    <citation type="submission" date="2021-02" db="EMBL/GenBank/DDBJ databases">
        <title>Genome assembly of Pseudopithomyces chartarum.</title>
        <authorList>
            <person name="Jauregui R."/>
            <person name="Singh J."/>
            <person name="Voisey C."/>
        </authorList>
    </citation>
    <scope>NUCLEOTIDE SEQUENCE [LARGE SCALE GENOMIC DNA]</scope>
    <source>
        <strain evidence="1 2">AGR01</strain>
    </source>
</reference>
<dbReference type="GO" id="GO:0006623">
    <property type="term" value="P:protein targeting to vacuole"/>
    <property type="evidence" value="ECO:0007669"/>
    <property type="project" value="TreeGrafter"/>
</dbReference>
<accession>A0AAN6RHY4</accession>
<dbReference type="EMBL" id="WVTA01000008">
    <property type="protein sequence ID" value="KAK3207862.1"/>
    <property type="molecule type" value="Genomic_DNA"/>
</dbReference>
<dbReference type="InterPro" id="IPR053102">
    <property type="entry name" value="VPS_Associated"/>
</dbReference>
<keyword evidence="2" id="KW-1185">Reference proteome</keyword>
<dbReference type="Proteomes" id="UP001280581">
    <property type="component" value="Unassembled WGS sequence"/>
</dbReference>
<dbReference type="AlphaFoldDB" id="A0AAN6RHY4"/>
<gene>
    <name evidence="1" type="ORF">GRF29_96g684788</name>
</gene>
<dbReference type="GO" id="GO:0000329">
    <property type="term" value="C:fungal-type vacuole membrane"/>
    <property type="evidence" value="ECO:0007669"/>
    <property type="project" value="TreeGrafter"/>
</dbReference>
<dbReference type="PANTHER" id="PTHR48220">
    <property type="match status" value="1"/>
</dbReference>
<evidence type="ECO:0000313" key="1">
    <source>
        <dbReference type="EMBL" id="KAK3207862.1"/>
    </source>
</evidence>
<organism evidence="1 2">
    <name type="scientific">Pseudopithomyces chartarum</name>
    <dbReference type="NCBI Taxonomy" id="1892770"/>
    <lineage>
        <taxon>Eukaryota</taxon>
        <taxon>Fungi</taxon>
        <taxon>Dikarya</taxon>
        <taxon>Ascomycota</taxon>
        <taxon>Pezizomycotina</taxon>
        <taxon>Dothideomycetes</taxon>
        <taxon>Pleosporomycetidae</taxon>
        <taxon>Pleosporales</taxon>
        <taxon>Massarineae</taxon>
        <taxon>Didymosphaeriaceae</taxon>
        <taxon>Pseudopithomyces</taxon>
    </lineage>
</organism>
<comment type="caution">
    <text evidence="1">The sequence shown here is derived from an EMBL/GenBank/DDBJ whole genome shotgun (WGS) entry which is preliminary data.</text>
</comment>
<proteinExistence type="predicted"/>
<name>A0AAN6RHY4_9PLEO</name>
<sequence length="337" mass="36563">MGNTPKSALAAVPQFVLDYAPLVYLFSGDPYRPSSFAATLANTRPQIARANVSFPSSPVTLDNLDQLNGLGAKNGGDVYLTSIADVTTNPAWLNGIPPDANGGTGNEKTCAVIIVDKGNGVIDVFYMEHNMIRFTNGVPKAIWYSQHANGSAYTFSAAHKDVSGKRPIVYAANGSHALYPTPGTHDHTIPNVNLTSPLLLVDEADKGPAYDPLLSAYYYTYTASSQTFTPTGSTVDAPISWLYFKGHWGDEEYAKDDKRQKDLLGNKKFVGGPTGPIDKQLDRKEVWPQNQWSGGQKVRTGLDAGSVIKEWFNKLKCFGNKKKKNVTRVKVSGEIVG</sequence>
<dbReference type="PANTHER" id="PTHR48220:SF1">
    <property type="entry name" value="VACUOLAR PROTEIN SORTING-ASSOCIATED PROTEIN 62-RELATED"/>
    <property type="match status" value="1"/>
</dbReference>
<evidence type="ECO:0000313" key="2">
    <source>
        <dbReference type="Proteomes" id="UP001280581"/>
    </source>
</evidence>
<protein>
    <submittedName>
        <fullName evidence="1">Uncharacterized protein</fullName>
    </submittedName>
</protein>